<reference evidence="1" key="1">
    <citation type="submission" date="2023-03" db="EMBL/GenBank/DDBJ databases">
        <title>Massive genome expansion in bonnet fungi (Mycena s.s.) driven by repeated elements and novel gene families across ecological guilds.</title>
        <authorList>
            <consortium name="Lawrence Berkeley National Laboratory"/>
            <person name="Harder C.B."/>
            <person name="Miyauchi S."/>
            <person name="Viragh M."/>
            <person name="Kuo A."/>
            <person name="Thoen E."/>
            <person name="Andreopoulos B."/>
            <person name="Lu D."/>
            <person name="Skrede I."/>
            <person name="Drula E."/>
            <person name="Henrissat B."/>
            <person name="Morin E."/>
            <person name="Kohler A."/>
            <person name="Barry K."/>
            <person name="LaButti K."/>
            <person name="Morin E."/>
            <person name="Salamov A."/>
            <person name="Lipzen A."/>
            <person name="Mereny Z."/>
            <person name="Hegedus B."/>
            <person name="Baldrian P."/>
            <person name="Stursova M."/>
            <person name="Weitz H."/>
            <person name="Taylor A."/>
            <person name="Grigoriev I.V."/>
            <person name="Nagy L.G."/>
            <person name="Martin F."/>
            <person name="Kauserud H."/>
        </authorList>
    </citation>
    <scope>NUCLEOTIDE SEQUENCE</scope>
    <source>
        <strain evidence="1">CBHHK200</strain>
    </source>
</reference>
<evidence type="ECO:0000313" key="1">
    <source>
        <dbReference type="EMBL" id="KAJ7019381.1"/>
    </source>
</evidence>
<dbReference type="AlphaFoldDB" id="A0AAD6S1A2"/>
<evidence type="ECO:0000313" key="2">
    <source>
        <dbReference type="Proteomes" id="UP001218188"/>
    </source>
</evidence>
<organism evidence="1 2">
    <name type="scientific">Mycena alexandri</name>
    <dbReference type="NCBI Taxonomy" id="1745969"/>
    <lineage>
        <taxon>Eukaryota</taxon>
        <taxon>Fungi</taxon>
        <taxon>Dikarya</taxon>
        <taxon>Basidiomycota</taxon>
        <taxon>Agaricomycotina</taxon>
        <taxon>Agaricomycetes</taxon>
        <taxon>Agaricomycetidae</taxon>
        <taxon>Agaricales</taxon>
        <taxon>Marasmiineae</taxon>
        <taxon>Mycenaceae</taxon>
        <taxon>Mycena</taxon>
    </lineage>
</organism>
<gene>
    <name evidence="1" type="ORF">C8F04DRAFT_1322167</name>
</gene>
<keyword evidence="2" id="KW-1185">Reference proteome</keyword>
<dbReference type="EMBL" id="JARJCM010000296">
    <property type="protein sequence ID" value="KAJ7019381.1"/>
    <property type="molecule type" value="Genomic_DNA"/>
</dbReference>
<dbReference type="Proteomes" id="UP001218188">
    <property type="component" value="Unassembled WGS sequence"/>
</dbReference>
<name>A0AAD6S1A2_9AGAR</name>
<dbReference type="InterPro" id="IPR036188">
    <property type="entry name" value="FAD/NAD-bd_sf"/>
</dbReference>
<protein>
    <recommendedName>
        <fullName evidence="3">Squalene monooxygenase</fullName>
    </recommendedName>
</protein>
<sequence>ELAALGQPRAKKLPGTAVVCGGSIAGSVTARILTDHFERVILVDPEIDKIDEPKTRIMQYNALHVFLCLFVAGARRLWPNFDAEIQAAGGRLGSAESGLHYSGIPILFPRFFPDTVAIRRPGAQQVVQKLLMQHSTAANITAMSGTVRGFDPSGDMTSIQSVLIRKTDGTQYSIVSNHILDCTGPTQSGLKWLKSAGFALPENLRRSYNGNMRYTTICFNVTPELEARLPIPTLSKDTIMIYANLPHSNFGCFLVGLMKLEKNTMQLLFSDSGEGESDMPRVVSDILPYLQRFPGHAPISPWFLEAVALLCEQGDPLFYHNKIPTQSYIEYHRVPARDLPSNFIAIGDANLQLNPIHGQGFAKIMLNGITLNALLHSLNTTSLPRDFPTRYFKKNAVYTGGMWDGTRLQDYAYPTCQPMEGETRETGRFIRWFGAKLVTAATQDEEVATAMWTARHLLAADSVFFAPTVLWKILWTSSRF</sequence>
<evidence type="ECO:0008006" key="3">
    <source>
        <dbReference type="Google" id="ProtNLM"/>
    </source>
</evidence>
<comment type="caution">
    <text evidence="1">The sequence shown here is derived from an EMBL/GenBank/DDBJ whole genome shotgun (WGS) entry which is preliminary data.</text>
</comment>
<accession>A0AAD6S1A2</accession>
<dbReference type="SUPFAM" id="SSF51905">
    <property type="entry name" value="FAD/NAD(P)-binding domain"/>
    <property type="match status" value="1"/>
</dbReference>
<proteinExistence type="predicted"/>
<feature type="non-terminal residue" evidence="1">
    <location>
        <position position="1"/>
    </location>
</feature>